<dbReference type="InterPro" id="IPR024078">
    <property type="entry name" value="LmbE-like_dom_sf"/>
</dbReference>
<dbReference type="PANTHER" id="PTHR12993">
    <property type="entry name" value="N-ACETYLGLUCOSAMINYL-PHOSPHATIDYLINOSITOL DE-N-ACETYLASE-RELATED"/>
    <property type="match status" value="1"/>
</dbReference>
<dbReference type="PANTHER" id="PTHR12993:SF11">
    <property type="entry name" value="N-ACETYLGLUCOSAMINYL-PHOSPHATIDYLINOSITOL DE-N-ACETYLASE"/>
    <property type="match status" value="1"/>
</dbReference>
<dbReference type="AlphaFoldDB" id="A0AAU7UBF7"/>
<dbReference type="Gene3D" id="3.40.50.10320">
    <property type="entry name" value="LmbE-like"/>
    <property type="match status" value="1"/>
</dbReference>
<organism evidence="1">
    <name type="scientific">Deinococcus sonorensis KR-87</name>
    <dbReference type="NCBI Taxonomy" id="694439"/>
    <lineage>
        <taxon>Bacteria</taxon>
        <taxon>Thermotogati</taxon>
        <taxon>Deinococcota</taxon>
        <taxon>Deinococci</taxon>
        <taxon>Deinococcales</taxon>
        <taxon>Deinococcaceae</taxon>
        <taxon>Deinococcus</taxon>
    </lineage>
</organism>
<dbReference type="EMBL" id="CP158299">
    <property type="protein sequence ID" value="XBV85301.1"/>
    <property type="molecule type" value="Genomic_DNA"/>
</dbReference>
<dbReference type="KEGG" id="dsc:ABOD76_17970"/>
<evidence type="ECO:0000313" key="1">
    <source>
        <dbReference type="EMBL" id="XBV85301.1"/>
    </source>
</evidence>
<proteinExistence type="predicted"/>
<dbReference type="RefSeq" id="WP_350243338.1">
    <property type="nucleotide sequence ID" value="NZ_CP158299.1"/>
</dbReference>
<dbReference type="GO" id="GO:0016811">
    <property type="term" value="F:hydrolase activity, acting on carbon-nitrogen (but not peptide) bonds, in linear amides"/>
    <property type="evidence" value="ECO:0007669"/>
    <property type="project" value="TreeGrafter"/>
</dbReference>
<accession>A0AAU7UBF7</accession>
<protein>
    <submittedName>
        <fullName evidence="1">PIG-L deacetylase family protein</fullName>
    </submittedName>
</protein>
<dbReference type="Pfam" id="PF02585">
    <property type="entry name" value="PIG-L"/>
    <property type="match status" value="1"/>
</dbReference>
<reference evidence="1" key="1">
    <citation type="submission" date="2024-06" db="EMBL/GenBank/DDBJ databases">
        <title>Draft Genome Sequence of Deinococcus sonorensis Type Strain KR-87, a Biofilm Producing Representative of the Genus Deinococcus.</title>
        <authorList>
            <person name="Boren L.S."/>
            <person name="Grosso R.A."/>
            <person name="Hugenberg-Cox A.N."/>
            <person name="Hill J.T.E."/>
            <person name="Albert C.M."/>
            <person name="Tuohy J.M."/>
        </authorList>
    </citation>
    <scope>NUCLEOTIDE SEQUENCE</scope>
    <source>
        <strain evidence="1">KR-87</strain>
    </source>
</reference>
<sequence length="229" mass="26139">MRIMAVFAHPDDEIGCIGTLAKHAARGDQVMLVWTTLGELASQFGDAPHEEVTRIRQEHGAWVAQRIGADHRFFDMGDSRMTGGRDEALQLARLYAEFQPNAVIAWPDDHPHPDHRMSAKIAFDAITLARIPKIINEGLETPLQPWREGIRFYQYHSEVSRYPEVFVDIESTIEVSAEVAAFYQQFYKWQFTPEQYREGRARTGAMCNAKFAERFTLRAAHTGAREFLG</sequence>
<name>A0AAU7UBF7_9DEIO</name>
<gene>
    <name evidence="1" type="ORF">ABOD76_17970</name>
</gene>
<dbReference type="InterPro" id="IPR003737">
    <property type="entry name" value="GlcNAc_PI_deacetylase-related"/>
</dbReference>
<dbReference type="SUPFAM" id="SSF102588">
    <property type="entry name" value="LmbE-like"/>
    <property type="match status" value="1"/>
</dbReference>